<keyword evidence="4" id="KW-0067">ATP-binding</keyword>
<accession>A0A9D1GVM2</accession>
<dbReference type="InterPro" id="IPR049730">
    <property type="entry name" value="SNF2/RAD54-like_C"/>
</dbReference>
<feature type="non-terminal residue" evidence="4">
    <location>
        <position position="1"/>
    </location>
</feature>
<evidence type="ECO:0000256" key="1">
    <source>
        <dbReference type="ARBA" id="ARBA00022801"/>
    </source>
</evidence>
<dbReference type="Pfam" id="PF00271">
    <property type="entry name" value="Helicase_C"/>
    <property type="match status" value="1"/>
</dbReference>
<feature type="domain" description="Helicase C-terminal" evidence="3">
    <location>
        <begin position="293"/>
        <end position="448"/>
    </location>
</feature>
<dbReference type="GO" id="GO:0005524">
    <property type="term" value="F:ATP binding"/>
    <property type="evidence" value="ECO:0007669"/>
    <property type="project" value="InterPro"/>
</dbReference>
<dbReference type="PROSITE" id="PS51192">
    <property type="entry name" value="HELICASE_ATP_BIND_1"/>
    <property type="match status" value="1"/>
</dbReference>
<evidence type="ECO:0000259" key="2">
    <source>
        <dbReference type="PROSITE" id="PS51192"/>
    </source>
</evidence>
<evidence type="ECO:0000313" key="4">
    <source>
        <dbReference type="EMBL" id="HIT74379.1"/>
    </source>
</evidence>
<dbReference type="InterPro" id="IPR038718">
    <property type="entry name" value="SNF2-like_sf"/>
</dbReference>
<dbReference type="InterPro" id="IPR000330">
    <property type="entry name" value="SNF2_N"/>
</dbReference>
<reference evidence="4" key="1">
    <citation type="submission" date="2020-10" db="EMBL/GenBank/DDBJ databases">
        <authorList>
            <person name="Gilroy R."/>
        </authorList>
    </citation>
    <scope>NUCLEOTIDE SEQUENCE</scope>
    <source>
        <strain evidence="4">ChiGjej1B1-24693</strain>
    </source>
</reference>
<keyword evidence="4" id="KW-0347">Helicase</keyword>
<dbReference type="GO" id="GO:0004386">
    <property type="term" value="F:helicase activity"/>
    <property type="evidence" value="ECO:0007669"/>
    <property type="project" value="UniProtKB-KW"/>
</dbReference>
<evidence type="ECO:0000259" key="3">
    <source>
        <dbReference type="PROSITE" id="PS51194"/>
    </source>
</evidence>
<dbReference type="CDD" id="cd18793">
    <property type="entry name" value="SF2_C_SNF"/>
    <property type="match status" value="1"/>
</dbReference>
<name>A0A9D1GVM2_9ACTN</name>
<dbReference type="SMART" id="SM00490">
    <property type="entry name" value="HELICc"/>
    <property type="match status" value="1"/>
</dbReference>
<dbReference type="Proteomes" id="UP000886842">
    <property type="component" value="Unassembled WGS sequence"/>
</dbReference>
<dbReference type="Pfam" id="PF00176">
    <property type="entry name" value="SNF2-rel_dom"/>
    <property type="match status" value="1"/>
</dbReference>
<dbReference type="AlphaFoldDB" id="A0A9D1GVM2"/>
<organism evidence="4 5">
    <name type="scientific">Candidatus Avipropionibacterium avicola</name>
    <dbReference type="NCBI Taxonomy" id="2840701"/>
    <lineage>
        <taxon>Bacteria</taxon>
        <taxon>Bacillati</taxon>
        <taxon>Actinomycetota</taxon>
        <taxon>Actinomycetes</taxon>
        <taxon>Propionibacteriales</taxon>
        <taxon>Propionibacteriaceae</taxon>
        <taxon>Propionibacteriaceae incertae sedis</taxon>
        <taxon>Candidatus Avipropionibacterium</taxon>
    </lineage>
</organism>
<dbReference type="InterPro" id="IPR027417">
    <property type="entry name" value="P-loop_NTPase"/>
</dbReference>
<reference evidence="4" key="2">
    <citation type="journal article" date="2021" name="PeerJ">
        <title>Extensive microbial diversity within the chicken gut microbiome revealed by metagenomics and culture.</title>
        <authorList>
            <person name="Gilroy R."/>
            <person name="Ravi A."/>
            <person name="Getino M."/>
            <person name="Pursley I."/>
            <person name="Horton D.L."/>
            <person name="Alikhan N.F."/>
            <person name="Baker D."/>
            <person name="Gharbi K."/>
            <person name="Hall N."/>
            <person name="Watson M."/>
            <person name="Adriaenssens E.M."/>
            <person name="Foster-Nyarko E."/>
            <person name="Jarju S."/>
            <person name="Secka A."/>
            <person name="Antonio M."/>
            <person name="Oren A."/>
            <person name="Chaudhuri R.R."/>
            <person name="La Ragione R."/>
            <person name="Hildebrand F."/>
            <person name="Pallen M.J."/>
        </authorList>
    </citation>
    <scope>NUCLEOTIDE SEQUENCE</scope>
    <source>
        <strain evidence="4">ChiGjej1B1-24693</strain>
    </source>
</reference>
<proteinExistence type="predicted"/>
<gene>
    <name evidence="4" type="ORF">IAA98_02200</name>
</gene>
<dbReference type="SUPFAM" id="SSF52540">
    <property type="entry name" value="P-loop containing nucleoside triphosphate hydrolases"/>
    <property type="match status" value="2"/>
</dbReference>
<comment type="caution">
    <text evidence="4">The sequence shown here is derived from an EMBL/GenBank/DDBJ whole genome shotgun (WGS) entry which is preliminary data.</text>
</comment>
<dbReference type="SMART" id="SM00487">
    <property type="entry name" value="DEXDc"/>
    <property type="match status" value="1"/>
</dbReference>
<keyword evidence="4" id="KW-0547">Nucleotide-binding</keyword>
<feature type="domain" description="Helicase ATP-binding" evidence="2">
    <location>
        <begin position="1"/>
        <end position="163"/>
    </location>
</feature>
<dbReference type="GO" id="GO:0016787">
    <property type="term" value="F:hydrolase activity"/>
    <property type="evidence" value="ECO:0007669"/>
    <property type="project" value="UniProtKB-KW"/>
</dbReference>
<keyword evidence="1" id="KW-0378">Hydrolase</keyword>
<sequence>CGLGGILADDMGLGKTLQVLAAVLAARQRATAGETAWRPVLVVAPTSVVPNWVSEAARFTPELTVRAVTATRSRRRASLSEVAEGADIVVTSYSLLRLEGDAYAELGWSAMFLDEAQQVKNHRAKGYRAARRVGSPLTFVVTGTPLENNLMELWSMLSLAAPGLFPDPEIFSTDVRLPIEKGNLEVLGSLRRRIRPLMLRRTKDVVAADLPAKQEQTLTLELSTAHRKAYDTRLARERQRVLGLLAALDDNRIEVLQALTALRQLALAPALGRPAHEPIDPDDLRIGSVKVDTVAELVTELAGEGHRALVFSQFTRFLDLIAERFDRSGVRHCRIDGSMSIGQRDRAVQSFRDGDADAFLISLKAGGFGLNLTEADYVFVMDPWWNPAAENQAIDRAHRIGQTRPVNVYRLIAGDTIEEKVAALQQRKRDLFARVIDADVAMADPHLTADDIRELFS</sequence>
<protein>
    <submittedName>
        <fullName evidence="4">DEAD/DEAH box helicase</fullName>
    </submittedName>
</protein>
<dbReference type="Gene3D" id="3.40.50.300">
    <property type="entry name" value="P-loop containing nucleotide triphosphate hydrolases"/>
    <property type="match status" value="1"/>
</dbReference>
<dbReference type="Gene3D" id="3.40.50.10810">
    <property type="entry name" value="Tandem AAA-ATPase domain"/>
    <property type="match status" value="1"/>
</dbReference>
<dbReference type="EMBL" id="DVLP01000065">
    <property type="protein sequence ID" value="HIT74379.1"/>
    <property type="molecule type" value="Genomic_DNA"/>
</dbReference>
<evidence type="ECO:0000313" key="5">
    <source>
        <dbReference type="Proteomes" id="UP000886842"/>
    </source>
</evidence>
<dbReference type="InterPro" id="IPR014001">
    <property type="entry name" value="Helicase_ATP-bd"/>
</dbReference>
<dbReference type="PROSITE" id="PS51194">
    <property type="entry name" value="HELICASE_CTER"/>
    <property type="match status" value="1"/>
</dbReference>
<dbReference type="PANTHER" id="PTHR10799">
    <property type="entry name" value="SNF2/RAD54 HELICASE FAMILY"/>
    <property type="match status" value="1"/>
</dbReference>
<dbReference type="InterPro" id="IPR001650">
    <property type="entry name" value="Helicase_C-like"/>
</dbReference>